<sequence length="80" mass="8936">MNYLVITYAGIMTALIGGLFGWAISYIGQPDLNRTRFESKFYQNLYRSYPLIGAGIGFVVGSGFAVIKQTQKQNKNDSDF</sequence>
<feature type="transmembrane region" description="Helical" evidence="1">
    <location>
        <begin position="49"/>
        <end position="67"/>
    </location>
</feature>
<keyword evidence="3" id="KW-1185">Reference proteome</keyword>
<dbReference type="AlphaFoldDB" id="A0A2T1LU76"/>
<protein>
    <submittedName>
        <fullName evidence="2">Uncharacterized protein</fullName>
    </submittedName>
</protein>
<evidence type="ECO:0000313" key="3">
    <source>
        <dbReference type="Proteomes" id="UP000239001"/>
    </source>
</evidence>
<gene>
    <name evidence="2" type="ORF">C7H19_17800</name>
</gene>
<keyword evidence="1" id="KW-0812">Transmembrane</keyword>
<dbReference type="OrthoDB" id="462174at2"/>
<organism evidence="2 3">
    <name type="scientific">Aphanothece hegewaldii CCALA 016</name>
    <dbReference type="NCBI Taxonomy" id="2107694"/>
    <lineage>
        <taxon>Bacteria</taxon>
        <taxon>Bacillati</taxon>
        <taxon>Cyanobacteriota</taxon>
        <taxon>Cyanophyceae</taxon>
        <taxon>Oscillatoriophycideae</taxon>
        <taxon>Chroococcales</taxon>
        <taxon>Aphanothecaceae</taxon>
        <taxon>Aphanothece</taxon>
    </lineage>
</organism>
<dbReference type="RefSeq" id="WP_106458269.1">
    <property type="nucleotide sequence ID" value="NZ_PXOH01000023.1"/>
</dbReference>
<proteinExistence type="predicted"/>
<dbReference type="EMBL" id="PXOH01000023">
    <property type="protein sequence ID" value="PSF34999.1"/>
    <property type="molecule type" value="Genomic_DNA"/>
</dbReference>
<evidence type="ECO:0000256" key="1">
    <source>
        <dbReference type="SAM" id="Phobius"/>
    </source>
</evidence>
<keyword evidence="1" id="KW-1133">Transmembrane helix</keyword>
<reference evidence="2 3" key="2">
    <citation type="submission" date="2018-03" db="EMBL/GenBank/DDBJ databases">
        <authorList>
            <person name="Keele B.F."/>
        </authorList>
    </citation>
    <scope>NUCLEOTIDE SEQUENCE [LARGE SCALE GENOMIC DNA]</scope>
    <source>
        <strain evidence="2 3">CCALA 016</strain>
    </source>
</reference>
<keyword evidence="1" id="KW-0472">Membrane</keyword>
<comment type="caution">
    <text evidence="2">The sequence shown here is derived from an EMBL/GenBank/DDBJ whole genome shotgun (WGS) entry which is preliminary data.</text>
</comment>
<evidence type="ECO:0000313" key="2">
    <source>
        <dbReference type="EMBL" id="PSF34999.1"/>
    </source>
</evidence>
<accession>A0A2T1LU76</accession>
<feature type="transmembrane region" description="Helical" evidence="1">
    <location>
        <begin position="6"/>
        <end position="28"/>
    </location>
</feature>
<name>A0A2T1LU76_9CHRO</name>
<reference evidence="2 3" key="1">
    <citation type="submission" date="2018-03" db="EMBL/GenBank/DDBJ databases">
        <title>The ancient ancestry and fast evolution of plastids.</title>
        <authorList>
            <person name="Moore K.R."/>
            <person name="Magnabosco C."/>
            <person name="Momper L."/>
            <person name="Gold D.A."/>
            <person name="Bosak T."/>
            <person name="Fournier G.P."/>
        </authorList>
    </citation>
    <scope>NUCLEOTIDE SEQUENCE [LARGE SCALE GENOMIC DNA]</scope>
    <source>
        <strain evidence="2 3">CCALA 016</strain>
    </source>
</reference>
<dbReference type="Proteomes" id="UP000239001">
    <property type="component" value="Unassembled WGS sequence"/>
</dbReference>